<keyword evidence="2" id="KW-1185">Reference proteome</keyword>
<accession>A0A1I3XA92</accession>
<organism evidence="1 2">
    <name type="scientific">Nitrosomonas aestuarii</name>
    <dbReference type="NCBI Taxonomy" id="52441"/>
    <lineage>
        <taxon>Bacteria</taxon>
        <taxon>Pseudomonadati</taxon>
        <taxon>Pseudomonadota</taxon>
        <taxon>Betaproteobacteria</taxon>
        <taxon>Nitrosomonadales</taxon>
        <taxon>Nitrosomonadaceae</taxon>
        <taxon>Nitrosomonas</taxon>
    </lineage>
</organism>
<dbReference type="Proteomes" id="UP000199533">
    <property type="component" value="Unassembled WGS sequence"/>
</dbReference>
<protein>
    <submittedName>
        <fullName evidence="1">Uncharacterized protein</fullName>
    </submittedName>
</protein>
<dbReference type="RefSeq" id="WP_170841536.1">
    <property type="nucleotide sequence ID" value="NZ_FOSP01000001.1"/>
</dbReference>
<reference evidence="2" key="1">
    <citation type="submission" date="2016-10" db="EMBL/GenBank/DDBJ databases">
        <authorList>
            <person name="Varghese N."/>
            <person name="Submissions S."/>
        </authorList>
    </citation>
    <scope>NUCLEOTIDE SEQUENCE [LARGE SCALE GENOMIC DNA]</scope>
    <source>
        <strain evidence="2">Nm69</strain>
    </source>
</reference>
<dbReference type="STRING" id="52441.SAMN05216302_1001197"/>
<gene>
    <name evidence="1" type="ORF">SAMN05216302_1001197</name>
</gene>
<evidence type="ECO:0000313" key="2">
    <source>
        <dbReference type="Proteomes" id="UP000199533"/>
    </source>
</evidence>
<sequence length="51" mass="5760">MNEKTLFFLAFLVSLIALIYVEYIAEDSEIIAQECETGSSLPTDCIETIDR</sequence>
<evidence type="ECO:0000313" key="1">
    <source>
        <dbReference type="EMBL" id="SFK16548.1"/>
    </source>
</evidence>
<dbReference type="AlphaFoldDB" id="A0A1I3XA92"/>
<dbReference type="EMBL" id="FOSP01000001">
    <property type="protein sequence ID" value="SFK16548.1"/>
    <property type="molecule type" value="Genomic_DNA"/>
</dbReference>
<proteinExistence type="predicted"/>
<name>A0A1I3XA92_9PROT</name>